<dbReference type="EMBL" id="UCZA01000053">
    <property type="protein sequence ID" value="SQP89642.1"/>
    <property type="molecule type" value="Genomic_DNA"/>
</dbReference>
<sequence length="175" mass="20042">MLMSKAEYAKHKGVSRQTVYDWIEKGEVIMSGKKIDVEATEQRNSPPAQGKDTVSEMWPERTLEMTWGEFWKAVKARDGKIPAPVTDDDILQRVQDAAGELCCEVQFLDDGAICLEDYAGQYYFEQYDFRENARLAIRMLRCELCYVAGDCPDELDNWSEAGLNALAEWEKSDHQ</sequence>
<reference evidence="1 2" key="1">
    <citation type="submission" date="2018-06" db="EMBL/GenBank/DDBJ databases">
        <authorList>
            <consortium name="Pathogen Informatics"/>
            <person name="Doyle S."/>
        </authorList>
    </citation>
    <scope>NUCLEOTIDE SEQUENCE [LARGE SCALE GENOMIC DNA]</scope>
    <source>
        <strain evidence="1 2">VREC0535</strain>
    </source>
</reference>
<evidence type="ECO:0000313" key="2">
    <source>
        <dbReference type="Proteomes" id="UP000250671"/>
    </source>
</evidence>
<dbReference type="Proteomes" id="UP000250671">
    <property type="component" value="Unassembled WGS sequence"/>
</dbReference>
<gene>
    <name evidence="1" type="ORF">SAMEA3752557_05291</name>
</gene>
<proteinExistence type="predicted"/>
<accession>A0A2X7GDB7</accession>
<name>A0A2X7GDB7_ECOLX</name>
<organism evidence="1 2">
    <name type="scientific">Escherichia coli</name>
    <dbReference type="NCBI Taxonomy" id="562"/>
    <lineage>
        <taxon>Bacteria</taxon>
        <taxon>Pseudomonadati</taxon>
        <taxon>Pseudomonadota</taxon>
        <taxon>Gammaproteobacteria</taxon>
        <taxon>Enterobacterales</taxon>
        <taxon>Enterobacteriaceae</taxon>
        <taxon>Escherichia</taxon>
    </lineage>
</organism>
<evidence type="ECO:0000313" key="1">
    <source>
        <dbReference type="EMBL" id="SQP89642.1"/>
    </source>
</evidence>
<dbReference type="RefSeq" id="WP_089600974.1">
    <property type="nucleotide sequence ID" value="NZ_CASDNG010000203.1"/>
</dbReference>
<dbReference type="AlphaFoldDB" id="A0A2X7GDB7"/>
<protein>
    <submittedName>
        <fullName evidence="1">Uncharacterized protein</fullName>
    </submittedName>
</protein>